<dbReference type="Pfam" id="PF02518">
    <property type="entry name" value="HATPase_c"/>
    <property type="match status" value="1"/>
</dbReference>
<dbReference type="GO" id="GO:0000160">
    <property type="term" value="P:phosphorelay signal transduction system"/>
    <property type="evidence" value="ECO:0007669"/>
    <property type="project" value="UniProtKB-KW"/>
</dbReference>
<evidence type="ECO:0000259" key="7">
    <source>
        <dbReference type="Pfam" id="PF04024"/>
    </source>
</evidence>
<dbReference type="GO" id="GO:0016301">
    <property type="term" value="F:kinase activity"/>
    <property type="evidence" value="ECO:0007669"/>
    <property type="project" value="UniProtKB-KW"/>
</dbReference>
<gene>
    <name evidence="8" type="ORF">BHAP_0648</name>
</gene>
<sequence length="526" mass="56869">MTSFNTPPNPEYRSTTPLYRERNDTMPSYRERANGNGEHDGRGGRNKRDRRADGSGRGTHANGGERLPLLRPKRGRILCGVCRGVALHLGVPVWIVRLVFIVAACCFGSGIVTYIFLWLFVPSGDPIIAAQMITFAKPVSQSPLSRGNAVPASNGTNRHARTGSEADVSEPENLTQAIKRASKPALIALSGAILLALAVLMSMGNVEAKLVLPIIFAIAGIALTWLQYNAREGQLWAMVGGVLLLFAAYATFATLSWWQWTSPLPIIGAGLALLAGVGVAIVPWLSSLIRELGTERALKEREEERADMTAHLHDGVLQTLALIQLHSNEPTTVFTLARQQERELREWLYQERTTSDRSVSAGIKAIAARVEDEHGRPIDVVCVGDAQPSAQTDALLDATAQALVNAVTHGGEPISVYCEAGVDTVEVFVRDHGNGFDVNAIPEGRLGIRESIIGRIRRRGGTVEIVSRPGWGTEVRMHMPIVAGRDGAREGRDERNGVRDGVRAGDAGNTGSARNVHNDSYNGRGE</sequence>
<dbReference type="Proteomes" id="UP000216074">
    <property type="component" value="Unassembled WGS sequence"/>
</dbReference>
<dbReference type="InterPro" id="IPR036890">
    <property type="entry name" value="HATPase_C_sf"/>
</dbReference>
<dbReference type="InterPro" id="IPR050482">
    <property type="entry name" value="Sensor_HK_TwoCompSys"/>
</dbReference>
<dbReference type="Gene3D" id="3.30.565.10">
    <property type="entry name" value="Histidine kinase-like ATPase, C-terminal domain"/>
    <property type="match status" value="1"/>
</dbReference>
<protein>
    <submittedName>
        <fullName evidence="8">Histidine kinase sensor</fullName>
    </submittedName>
</protein>
<keyword evidence="3" id="KW-0902">Two-component regulatory system</keyword>
<keyword evidence="1" id="KW-0808">Transferase</keyword>
<dbReference type="Pfam" id="PF04024">
    <property type="entry name" value="PspC"/>
    <property type="match status" value="1"/>
</dbReference>
<feature type="transmembrane region" description="Helical" evidence="5">
    <location>
        <begin position="266"/>
        <end position="289"/>
    </location>
</feature>
<dbReference type="SUPFAM" id="SSF55874">
    <property type="entry name" value="ATPase domain of HSP90 chaperone/DNA topoisomerase II/histidine kinase"/>
    <property type="match status" value="1"/>
</dbReference>
<comment type="caution">
    <text evidence="8">The sequence shown here is derived from an EMBL/GenBank/DDBJ whole genome shotgun (WGS) entry which is preliminary data.</text>
</comment>
<evidence type="ECO:0000256" key="3">
    <source>
        <dbReference type="ARBA" id="ARBA00023012"/>
    </source>
</evidence>
<feature type="compositionally biased region" description="Polar residues" evidence="4">
    <location>
        <begin position="1"/>
        <end position="17"/>
    </location>
</feature>
<dbReference type="CDD" id="cd16936">
    <property type="entry name" value="HATPase_RsbW-like"/>
    <property type="match status" value="1"/>
</dbReference>
<accession>A0A261G1S5</accession>
<feature type="compositionally biased region" description="Polar residues" evidence="4">
    <location>
        <begin position="509"/>
        <end position="526"/>
    </location>
</feature>
<feature type="compositionally biased region" description="Basic and acidic residues" evidence="4">
    <location>
        <begin position="19"/>
        <end position="43"/>
    </location>
</feature>
<dbReference type="PANTHER" id="PTHR24421:SF61">
    <property type="entry name" value="OXYGEN SENSOR HISTIDINE KINASE NREB"/>
    <property type="match status" value="1"/>
</dbReference>
<evidence type="ECO:0000313" key="8">
    <source>
        <dbReference type="EMBL" id="OZG65370.1"/>
    </source>
</evidence>
<feature type="compositionally biased region" description="Polar residues" evidence="4">
    <location>
        <begin position="146"/>
        <end position="157"/>
    </location>
</feature>
<keyword evidence="5" id="KW-0812">Transmembrane</keyword>
<keyword evidence="5" id="KW-1133">Transmembrane helix</keyword>
<dbReference type="InterPro" id="IPR003594">
    <property type="entry name" value="HATPase_dom"/>
</dbReference>
<keyword evidence="9" id="KW-1185">Reference proteome</keyword>
<name>A0A261G1S5_9BIFI</name>
<dbReference type="InterPro" id="IPR007168">
    <property type="entry name" value="Phageshock_PspC_N"/>
</dbReference>
<evidence type="ECO:0000256" key="2">
    <source>
        <dbReference type="ARBA" id="ARBA00022777"/>
    </source>
</evidence>
<dbReference type="RefSeq" id="WP_244569278.1">
    <property type="nucleotide sequence ID" value="NZ_MWWY01000013.1"/>
</dbReference>
<evidence type="ECO:0000313" key="9">
    <source>
        <dbReference type="Proteomes" id="UP000216074"/>
    </source>
</evidence>
<organism evidence="8 9">
    <name type="scientific">Bifidobacterium hapali</name>
    <dbReference type="NCBI Taxonomy" id="1630172"/>
    <lineage>
        <taxon>Bacteria</taxon>
        <taxon>Bacillati</taxon>
        <taxon>Actinomycetota</taxon>
        <taxon>Actinomycetes</taxon>
        <taxon>Bifidobacteriales</taxon>
        <taxon>Bifidobacteriaceae</taxon>
        <taxon>Bifidobacterium</taxon>
    </lineage>
</organism>
<feature type="domain" description="Histidine kinase/HSP90-like ATPase" evidence="6">
    <location>
        <begin position="393"/>
        <end position="481"/>
    </location>
</feature>
<reference evidence="8 9" key="1">
    <citation type="journal article" date="2017" name="BMC Genomics">
        <title>Comparative genomic and phylogenomic analyses of the Bifidobacteriaceae family.</title>
        <authorList>
            <person name="Lugli G.A."/>
            <person name="Milani C."/>
            <person name="Turroni F."/>
            <person name="Duranti S."/>
            <person name="Mancabelli L."/>
            <person name="Mangifesta M."/>
            <person name="Ferrario C."/>
            <person name="Modesto M."/>
            <person name="Mattarelli P."/>
            <person name="Jiri K."/>
            <person name="van Sinderen D."/>
            <person name="Ventura M."/>
        </authorList>
    </citation>
    <scope>NUCLEOTIDE SEQUENCE [LARGE SCALE GENOMIC DNA]</scope>
    <source>
        <strain evidence="8 9">DSM 100202</strain>
    </source>
</reference>
<dbReference type="EMBL" id="MWWY01000013">
    <property type="protein sequence ID" value="OZG65370.1"/>
    <property type="molecule type" value="Genomic_DNA"/>
</dbReference>
<dbReference type="AlphaFoldDB" id="A0A261G1S5"/>
<evidence type="ECO:0000256" key="1">
    <source>
        <dbReference type="ARBA" id="ARBA00022679"/>
    </source>
</evidence>
<proteinExistence type="predicted"/>
<keyword evidence="5" id="KW-0472">Membrane</keyword>
<keyword evidence="2 8" id="KW-0418">Kinase</keyword>
<feature type="transmembrane region" description="Helical" evidence="5">
    <location>
        <begin position="185"/>
        <end position="204"/>
    </location>
</feature>
<feature type="region of interest" description="Disordered" evidence="4">
    <location>
        <begin position="485"/>
        <end position="526"/>
    </location>
</feature>
<feature type="compositionally biased region" description="Basic and acidic residues" evidence="4">
    <location>
        <begin position="486"/>
        <end position="503"/>
    </location>
</feature>
<feature type="domain" description="Phage shock protein PspC N-terminal" evidence="7">
    <location>
        <begin position="68"/>
        <end position="123"/>
    </location>
</feature>
<evidence type="ECO:0000256" key="5">
    <source>
        <dbReference type="SAM" id="Phobius"/>
    </source>
</evidence>
<evidence type="ECO:0000259" key="6">
    <source>
        <dbReference type="Pfam" id="PF02518"/>
    </source>
</evidence>
<feature type="region of interest" description="Disordered" evidence="4">
    <location>
        <begin position="1"/>
        <end position="67"/>
    </location>
</feature>
<feature type="transmembrane region" description="Helical" evidence="5">
    <location>
        <begin position="101"/>
        <end position="121"/>
    </location>
</feature>
<feature type="region of interest" description="Disordered" evidence="4">
    <location>
        <begin position="146"/>
        <end position="171"/>
    </location>
</feature>
<feature type="transmembrane region" description="Helical" evidence="5">
    <location>
        <begin position="210"/>
        <end position="228"/>
    </location>
</feature>
<dbReference type="PANTHER" id="PTHR24421">
    <property type="entry name" value="NITRATE/NITRITE SENSOR PROTEIN NARX-RELATED"/>
    <property type="match status" value="1"/>
</dbReference>
<feature type="transmembrane region" description="Helical" evidence="5">
    <location>
        <begin position="235"/>
        <end position="260"/>
    </location>
</feature>
<evidence type="ECO:0000256" key="4">
    <source>
        <dbReference type="SAM" id="MobiDB-lite"/>
    </source>
</evidence>